<gene>
    <name evidence="3" type="primary">A02p018780.1_BraROA</name>
    <name evidence="3" type="ORF">IGI04_005795</name>
</gene>
<dbReference type="PANTHER" id="PTHR12184">
    <property type="entry name" value="UBIQUINOL-CYTOCHROME C REDUCTASE COMPLEX ASSEMBLY FACTOR 1 FAMILY MEMBER"/>
    <property type="match status" value="1"/>
</dbReference>
<reference evidence="3 4" key="1">
    <citation type="submission" date="2021-03" db="EMBL/GenBank/DDBJ databases">
        <authorList>
            <person name="King G.J."/>
            <person name="Bancroft I."/>
            <person name="Baten A."/>
            <person name="Bloomfield J."/>
            <person name="Borpatragohain P."/>
            <person name="He Z."/>
            <person name="Irish N."/>
            <person name="Irwin J."/>
            <person name="Liu K."/>
            <person name="Mauleon R.P."/>
            <person name="Moore J."/>
            <person name="Morris R."/>
            <person name="Ostergaard L."/>
            <person name="Wang B."/>
            <person name="Wells R."/>
        </authorList>
    </citation>
    <scope>NUCLEOTIDE SEQUENCE [LARGE SCALE GENOMIC DNA]</scope>
    <source>
        <strain evidence="3">R-o-18</strain>
        <tissue evidence="3">Leaf</tissue>
    </source>
</reference>
<feature type="non-terminal residue" evidence="3">
    <location>
        <position position="1"/>
    </location>
</feature>
<dbReference type="PANTHER" id="PTHR12184:SF1">
    <property type="entry name" value="UBIQUINOL-CYTOCHROME-C REDUCTASE COMPLEX ASSEMBLY FACTOR 1"/>
    <property type="match status" value="1"/>
</dbReference>
<evidence type="ECO:0000313" key="4">
    <source>
        <dbReference type="Proteomes" id="UP000823674"/>
    </source>
</evidence>
<sequence length="130" mass="15141">LTVSASKPYFVFSVFNLKKTFKITYSLLVLHMWIVLRRLKEEGKEGVDLGQSVYEIYNHNVKVKVSKAGVNLLLLTWMKELERIFYGNVYDGALLPDAKPNDLQIKLWRQWKDMYVEKSVTPLENKASLT</sequence>
<dbReference type="Proteomes" id="UP000823674">
    <property type="component" value="Chromosome A02"/>
</dbReference>
<protein>
    <recommendedName>
        <fullName evidence="2">Ubiquinol-cytochrome c chaperone domain-containing protein</fullName>
    </recommendedName>
</protein>
<comment type="caution">
    <text evidence="3">The sequence shown here is derived from an EMBL/GenBank/DDBJ whole genome shotgun (WGS) entry which is preliminary data.</text>
</comment>
<evidence type="ECO:0000259" key="2">
    <source>
        <dbReference type="Pfam" id="PF03981"/>
    </source>
</evidence>
<proteinExistence type="inferred from homology"/>
<accession>A0ABQ7NH33</accession>
<comment type="similarity">
    <text evidence="1">Belongs to the CBP3 family.</text>
</comment>
<evidence type="ECO:0000256" key="1">
    <source>
        <dbReference type="ARBA" id="ARBA00006407"/>
    </source>
</evidence>
<dbReference type="InterPro" id="IPR021150">
    <property type="entry name" value="Ubiq_cyt_c_chap"/>
</dbReference>
<keyword evidence="4" id="KW-1185">Reference proteome</keyword>
<evidence type="ECO:0000313" key="3">
    <source>
        <dbReference type="EMBL" id="KAG5409476.1"/>
    </source>
</evidence>
<dbReference type="EMBL" id="JADBGQ010000002">
    <property type="protein sequence ID" value="KAG5409476.1"/>
    <property type="molecule type" value="Genomic_DNA"/>
</dbReference>
<dbReference type="InterPro" id="IPR007129">
    <property type="entry name" value="Ubiqinol_cyt_c_chaperone_CPB3"/>
</dbReference>
<organism evidence="3 4">
    <name type="scientific">Brassica rapa subsp. trilocularis</name>
    <dbReference type="NCBI Taxonomy" id="1813537"/>
    <lineage>
        <taxon>Eukaryota</taxon>
        <taxon>Viridiplantae</taxon>
        <taxon>Streptophyta</taxon>
        <taxon>Embryophyta</taxon>
        <taxon>Tracheophyta</taxon>
        <taxon>Spermatophyta</taxon>
        <taxon>Magnoliopsida</taxon>
        <taxon>eudicotyledons</taxon>
        <taxon>Gunneridae</taxon>
        <taxon>Pentapetalae</taxon>
        <taxon>rosids</taxon>
        <taxon>malvids</taxon>
        <taxon>Brassicales</taxon>
        <taxon>Brassicaceae</taxon>
        <taxon>Brassiceae</taxon>
        <taxon>Brassica</taxon>
    </lineage>
</organism>
<feature type="domain" description="Ubiquinol-cytochrome c chaperone" evidence="2">
    <location>
        <begin position="15"/>
        <end position="110"/>
    </location>
</feature>
<name>A0ABQ7NH33_BRACM</name>
<dbReference type="Pfam" id="PF03981">
    <property type="entry name" value="Ubiq_cyt_C_chap"/>
    <property type="match status" value="1"/>
</dbReference>